<keyword evidence="15" id="KW-0460">Magnesium</keyword>
<keyword evidence="7 14" id="KW-0547">Nucleotide-binding</keyword>
<dbReference type="GO" id="GO:0005525">
    <property type="term" value="F:GTP binding"/>
    <property type="evidence" value="ECO:0007669"/>
    <property type="project" value="UniProtKB-KW"/>
</dbReference>
<feature type="binding site" evidence="14">
    <location>
        <begin position="46"/>
        <end position="53"/>
    </location>
    <ligand>
        <name>GTP</name>
        <dbReference type="ChEBI" id="CHEBI:37565"/>
        <label>1</label>
    </ligand>
</feature>
<evidence type="ECO:0000256" key="16">
    <source>
        <dbReference type="RuleBase" id="RU362098"/>
    </source>
</evidence>
<evidence type="ECO:0000256" key="1">
    <source>
        <dbReference type="ARBA" id="ARBA00003926"/>
    </source>
</evidence>
<keyword evidence="12 16" id="KW-0472">Membrane</keyword>
<protein>
    <recommendedName>
        <fullName evidence="13 16">Ferrous iron transport protein B</fullName>
    </recommendedName>
</protein>
<evidence type="ECO:0000256" key="9">
    <source>
        <dbReference type="ARBA" id="ARBA00023004"/>
    </source>
</evidence>
<comment type="subcellular location">
    <subcellularLocation>
        <location evidence="16">Cell inner membrane</location>
        <topology evidence="16">Multi-pass membrane protein</topology>
    </subcellularLocation>
    <subcellularLocation>
        <location evidence="2">Cell membrane</location>
        <topology evidence="2">Multi-pass membrane protein</topology>
    </subcellularLocation>
</comment>
<dbReference type="Pfam" id="PF07664">
    <property type="entry name" value="FeoB_C"/>
    <property type="match status" value="1"/>
</dbReference>
<evidence type="ECO:0000256" key="5">
    <source>
        <dbReference type="ARBA" id="ARBA00022496"/>
    </source>
</evidence>
<dbReference type="AlphaFoldDB" id="K6ULN9"/>
<dbReference type="PRINTS" id="PR00326">
    <property type="entry name" value="GTP1OBG"/>
</dbReference>
<evidence type="ECO:0000313" key="18">
    <source>
        <dbReference type="EMBL" id="GAB77411.1"/>
    </source>
</evidence>
<evidence type="ECO:0000256" key="7">
    <source>
        <dbReference type="ARBA" id="ARBA00022741"/>
    </source>
</evidence>
<dbReference type="Proteomes" id="UP000008495">
    <property type="component" value="Unassembled WGS sequence"/>
</dbReference>
<dbReference type="Pfam" id="PF02421">
    <property type="entry name" value="FeoB_N"/>
    <property type="match status" value="1"/>
</dbReference>
<feature type="domain" description="FeoB-type G" evidence="17">
    <location>
        <begin position="39"/>
        <end position="208"/>
    </location>
</feature>
<dbReference type="InterPro" id="IPR030389">
    <property type="entry name" value="G_FEOB_dom"/>
</dbReference>
<dbReference type="OrthoDB" id="9809127at2"/>
<dbReference type="NCBIfam" id="TIGR00437">
    <property type="entry name" value="feoB"/>
    <property type="match status" value="1"/>
</dbReference>
<feature type="transmembrane region" description="Helical" evidence="16">
    <location>
        <begin position="317"/>
        <end position="346"/>
    </location>
</feature>
<evidence type="ECO:0000256" key="6">
    <source>
        <dbReference type="ARBA" id="ARBA00022692"/>
    </source>
</evidence>
<dbReference type="InterPro" id="IPR003373">
    <property type="entry name" value="Fe2_transport_prot-B"/>
</dbReference>
<comment type="similarity">
    <text evidence="16">Belongs to the TRAFAC class TrmE-Era-EngA-EngB-Septin-like GTPase superfamily. FeoB GTPase (TC 9.A.8) family.</text>
</comment>
<name>K6ULN9_9MICO</name>
<keyword evidence="3 16" id="KW-0813">Transport</keyword>
<dbReference type="Pfam" id="PF07670">
    <property type="entry name" value="Gate"/>
    <property type="match status" value="2"/>
</dbReference>
<keyword evidence="8 16" id="KW-1133">Transmembrane helix</keyword>
<feature type="transmembrane region" description="Helical" evidence="16">
    <location>
        <begin position="636"/>
        <end position="656"/>
    </location>
</feature>
<dbReference type="PANTHER" id="PTHR43185">
    <property type="entry name" value="FERROUS IRON TRANSPORT PROTEIN B"/>
    <property type="match status" value="1"/>
</dbReference>
<evidence type="ECO:0000256" key="3">
    <source>
        <dbReference type="ARBA" id="ARBA00022448"/>
    </source>
</evidence>
<evidence type="ECO:0000256" key="10">
    <source>
        <dbReference type="ARBA" id="ARBA00023065"/>
    </source>
</evidence>
<organism evidence="18 19">
    <name type="scientific">Austwickia chelonae NBRC 105200</name>
    <dbReference type="NCBI Taxonomy" id="1184607"/>
    <lineage>
        <taxon>Bacteria</taxon>
        <taxon>Bacillati</taxon>
        <taxon>Actinomycetota</taxon>
        <taxon>Actinomycetes</taxon>
        <taxon>Micrococcales</taxon>
        <taxon>Dermatophilaceae</taxon>
        <taxon>Austwickia</taxon>
    </lineage>
</organism>
<feature type="binding site" evidence="14">
    <location>
        <begin position="71"/>
        <end position="75"/>
    </location>
    <ligand>
        <name>GTP</name>
        <dbReference type="ChEBI" id="CHEBI:37565"/>
        <label>1</label>
    </ligand>
</feature>
<keyword evidence="5 16" id="KW-0410">Iron transport</keyword>
<feature type="transmembrane region" description="Helical" evidence="16">
    <location>
        <begin position="603"/>
        <end position="624"/>
    </location>
</feature>
<feature type="transmembrane region" description="Helical" evidence="16">
    <location>
        <begin position="372"/>
        <end position="393"/>
    </location>
</feature>
<keyword evidence="6 16" id="KW-0812">Transmembrane</keyword>
<evidence type="ECO:0000256" key="14">
    <source>
        <dbReference type="PIRSR" id="PIRSR603373-1"/>
    </source>
</evidence>
<dbReference type="STRING" id="100225.SAMN05421595_1246"/>
<feature type="binding site" evidence="15">
    <location>
        <position position="60"/>
    </location>
    <ligand>
        <name>Mg(2+)</name>
        <dbReference type="ChEBI" id="CHEBI:18420"/>
        <label>2</label>
    </ligand>
</feature>
<dbReference type="InterPro" id="IPR011640">
    <property type="entry name" value="Fe2_transport_prot_B_C"/>
</dbReference>
<dbReference type="CDD" id="cd01879">
    <property type="entry name" value="FeoB"/>
    <property type="match status" value="1"/>
</dbReference>
<proteinExistence type="inferred from homology"/>
<dbReference type="PANTHER" id="PTHR43185:SF1">
    <property type="entry name" value="FE(2+) TRANSPORTER FEOB"/>
    <property type="match status" value="1"/>
</dbReference>
<keyword evidence="19" id="KW-1185">Reference proteome</keyword>
<comment type="caution">
    <text evidence="18">The sequence shown here is derived from an EMBL/GenBank/DDBJ whole genome shotgun (WGS) entry which is preliminary data.</text>
</comment>
<evidence type="ECO:0000256" key="12">
    <source>
        <dbReference type="ARBA" id="ARBA00023136"/>
    </source>
</evidence>
<evidence type="ECO:0000256" key="4">
    <source>
        <dbReference type="ARBA" id="ARBA00022475"/>
    </source>
</evidence>
<evidence type="ECO:0000256" key="2">
    <source>
        <dbReference type="ARBA" id="ARBA00004651"/>
    </source>
</evidence>
<evidence type="ECO:0000256" key="13">
    <source>
        <dbReference type="NCBIfam" id="TIGR00437"/>
    </source>
</evidence>
<dbReference type="InterPro" id="IPR027417">
    <property type="entry name" value="P-loop_NTPase"/>
</dbReference>
<dbReference type="InterPro" id="IPR050860">
    <property type="entry name" value="FeoB_GTPase"/>
</dbReference>
<gene>
    <name evidence="18" type="primary">feoB</name>
    <name evidence="18" type="ORF">AUCHE_05_03220</name>
</gene>
<evidence type="ECO:0000256" key="8">
    <source>
        <dbReference type="ARBA" id="ARBA00022989"/>
    </source>
</evidence>
<dbReference type="eggNOG" id="COG0370">
    <property type="taxonomic scope" value="Bacteria"/>
</dbReference>
<evidence type="ECO:0000313" key="19">
    <source>
        <dbReference type="Proteomes" id="UP000008495"/>
    </source>
</evidence>
<keyword evidence="10" id="KW-0406">Ion transport</keyword>
<feature type="transmembrane region" description="Helical" evidence="16">
    <location>
        <begin position="432"/>
        <end position="452"/>
    </location>
</feature>
<dbReference type="PROSITE" id="PS51711">
    <property type="entry name" value="G_FEOB"/>
    <property type="match status" value="1"/>
</dbReference>
<dbReference type="EMBL" id="BAGZ01000005">
    <property type="protein sequence ID" value="GAB77411.1"/>
    <property type="molecule type" value="Genomic_DNA"/>
</dbReference>
<keyword evidence="11 14" id="KW-0342">GTP-binding</keyword>
<evidence type="ECO:0000259" key="17">
    <source>
        <dbReference type="PROSITE" id="PS51711"/>
    </source>
</evidence>
<dbReference type="InterPro" id="IPR006073">
    <property type="entry name" value="GTP-bd"/>
</dbReference>
<evidence type="ECO:0000256" key="11">
    <source>
        <dbReference type="ARBA" id="ARBA00023134"/>
    </source>
</evidence>
<dbReference type="GO" id="GO:0005886">
    <property type="term" value="C:plasma membrane"/>
    <property type="evidence" value="ECO:0007669"/>
    <property type="project" value="UniProtKB-SubCell"/>
</dbReference>
<reference evidence="18 19" key="1">
    <citation type="submission" date="2012-08" db="EMBL/GenBank/DDBJ databases">
        <title>Whole genome shotgun sequence of Austwickia chelonae NBRC 105200.</title>
        <authorList>
            <person name="Yoshida I."/>
            <person name="Hosoyama A."/>
            <person name="Tsuchikane K."/>
            <person name="Katsumata H."/>
            <person name="Ando Y."/>
            <person name="Ohji S."/>
            <person name="Hamada M."/>
            <person name="Tamura T."/>
            <person name="Yamazoe A."/>
            <person name="Yamazaki S."/>
            <person name="Fujita N."/>
        </authorList>
    </citation>
    <scope>NUCLEOTIDE SEQUENCE [LARGE SCALE GENOMIC DNA]</scope>
    <source>
        <strain evidence="18 19">NBRC 105200</strain>
    </source>
</reference>
<comment type="caution">
    <text evidence="16">Lacks conserved residue(s) required for the propagation of feature annotation.</text>
</comment>
<keyword evidence="9 16" id="KW-0408">Iron</keyword>
<dbReference type="GO" id="GO:0015093">
    <property type="term" value="F:ferrous iron transmembrane transporter activity"/>
    <property type="evidence" value="ECO:0007669"/>
    <property type="project" value="UniProtKB-UniRule"/>
</dbReference>
<sequence>MISKQPAPEPAQNTIVPERRLAGPACCADGAGTTAAPDSPVVALVGSPNVGKSTLFNALTGARRTVGNWPGTTVEVGSGVWRSRAGLRHDATVLDLPGAYSLDPLSPDEALTRALLIDSPASERPDLVVVIVDAAHLARSLHMVVQLREHPYRIVVALTMGDVAARRGIEIDHGALTASLGCPVVPVDPRRRQGHDALASAVDAELQREVPAPRESSKVDSDDAFALEDERFAWIEAAVTSATRRSGEDRLTRSDRVDAVVTHPVSGPLIFLAAMWGVFQVTTTVAKPLQDALDGFFSGPVSTAARSMIPEGVLRGLVVEGLIAGVGMLLTFVPLMALMFLLLAILEDSGYMARAAVVTDRMMRRLGLPGRAFLPLIVGFGCNVPAISATRILGQARQRVLVTLLVPFTSCSARLTVYVMLAGIFFPDQAGNVVFAMYVLSIVLVLLVGLALRRTLWRTMGSEPLILDLPPYQRPTARLSLAVTWTRVQGFLRTAGGVIVATVIVVWALQSTPVRGAGSFGAVEVEDSAYGVAAQTIAPAFAPAGFGQWQTASALVVGFVAKEAVISSWAQTYAVEDPEDTGAESLAGHVREAFDKSSGGHPLPAVLAFLVFLLSYTPCVATLAAQRREVGLRWTLFGLALQLVLAWTLAVAVFQIGRIWL</sequence>
<keyword evidence="15" id="KW-0479">Metal-binding</keyword>
<dbReference type="InterPro" id="IPR011642">
    <property type="entry name" value="Gate_dom"/>
</dbReference>
<feature type="binding site" evidence="14">
    <location>
        <begin position="95"/>
        <end position="98"/>
    </location>
    <ligand>
        <name>GTP</name>
        <dbReference type="ChEBI" id="CHEBI:37565"/>
        <label>1</label>
    </ligand>
</feature>
<dbReference type="Gene3D" id="3.40.50.300">
    <property type="entry name" value="P-loop containing nucleotide triphosphate hydrolases"/>
    <property type="match status" value="1"/>
</dbReference>
<dbReference type="SUPFAM" id="SSF52540">
    <property type="entry name" value="P-loop containing nucleoside triphosphate hydrolases"/>
    <property type="match status" value="1"/>
</dbReference>
<accession>K6ULN9</accession>
<evidence type="ECO:0000256" key="15">
    <source>
        <dbReference type="PIRSR" id="PIRSR603373-2"/>
    </source>
</evidence>
<dbReference type="RefSeq" id="WP_006502163.1">
    <property type="nucleotide sequence ID" value="NZ_BAGZ01000005.1"/>
</dbReference>
<feature type="transmembrane region" description="Helical" evidence="16">
    <location>
        <begin position="490"/>
        <end position="509"/>
    </location>
</feature>
<keyword evidence="4" id="KW-1003">Cell membrane</keyword>
<feature type="binding site" evidence="15">
    <location>
        <position position="61"/>
    </location>
    <ligand>
        <name>Mg(2+)</name>
        <dbReference type="ChEBI" id="CHEBI:18420"/>
        <label>2</label>
    </ligand>
</feature>
<feature type="binding site" evidence="15">
    <location>
        <position position="58"/>
    </location>
    <ligand>
        <name>Mg(2+)</name>
        <dbReference type="ChEBI" id="CHEBI:18420"/>
        <label>2</label>
    </ligand>
</feature>
<comment type="function">
    <text evidence="1 16">Probable transporter of a GTP-driven Fe(2+) uptake system.</text>
</comment>
<dbReference type="GO" id="GO:0046872">
    <property type="term" value="F:metal ion binding"/>
    <property type="evidence" value="ECO:0007669"/>
    <property type="project" value="UniProtKB-KW"/>
</dbReference>
<feature type="binding site" evidence="15">
    <location>
        <position position="57"/>
    </location>
    <ligand>
        <name>Mg(2+)</name>
        <dbReference type="ChEBI" id="CHEBI:18420"/>
        <label>2</label>
    </ligand>
</feature>